<comment type="subcellular location">
    <subcellularLocation>
        <location evidence="1">Endoplasmic reticulum membrane</location>
        <topology evidence="1">Peripheral membrane protein</topology>
        <orientation evidence="1">Cytoplasmic side</orientation>
    </subcellularLocation>
</comment>
<dbReference type="GO" id="GO:0006614">
    <property type="term" value="P:SRP-dependent cotranslational protein targeting to membrane"/>
    <property type="evidence" value="ECO:0007669"/>
    <property type="project" value="InterPro"/>
</dbReference>
<evidence type="ECO:0000256" key="8">
    <source>
        <dbReference type="SAM" id="MobiDB-lite"/>
    </source>
</evidence>
<feature type="non-terminal residue" evidence="11">
    <location>
        <position position="1"/>
    </location>
</feature>
<evidence type="ECO:0000256" key="6">
    <source>
        <dbReference type="ARBA" id="ARBA00023136"/>
    </source>
</evidence>
<dbReference type="PANTHER" id="PTHR43134">
    <property type="entry name" value="SIGNAL RECOGNITION PARTICLE RECEPTOR SUBUNIT ALPHA"/>
    <property type="match status" value="1"/>
</dbReference>
<keyword evidence="3" id="KW-0547">Nucleotide-binding</keyword>
<evidence type="ECO:0000259" key="10">
    <source>
        <dbReference type="PROSITE" id="PS00300"/>
    </source>
</evidence>
<keyword evidence="9" id="KW-1133">Transmembrane helix</keyword>
<dbReference type="EMBL" id="CAXKWB010064125">
    <property type="protein sequence ID" value="CAL4187266.1"/>
    <property type="molecule type" value="Genomic_DNA"/>
</dbReference>
<comment type="similarity">
    <text evidence="2">Belongs to the GTP-binding SRP family.</text>
</comment>
<keyword evidence="4" id="KW-0256">Endoplasmic reticulum</keyword>
<dbReference type="GO" id="GO:0005789">
    <property type="term" value="C:endoplasmic reticulum membrane"/>
    <property type="evidence" value="ECO:0007669"/>
    <property type="project" value="UniProtKB-SubCell"/>
</dbReference>
<feature type="non-terminal residue" evidence="11">
    <location>
        <position position="387"/>
    </location>
</feature>
<accession>A0AAV2SD94</accession>
<feature type="region of interest" description="Disordered" evidence="8">
    <location>
        <begin position="1"/>
        <end position="22"/>
    </location>
</feature>
<organism evidence="11 12">
    <name type="scientific">Meganyctiphanes norvegica</name>
    <name type="common">Northern krill</name>
    <name type="synonym">Thysanopoda norvegica</name>
    <dbReference type="NCBI Taxonomy" id="48144"/>
    <lineage>
        <taxon>Eukaryota</taxon>
        <taxon>Metazoa</taxon>
        <taxon>Ecdysozoa</taxon>
        <taxon>Arthropoda</taxon>
        <taxon>Crustacea</taxon>
        <taxon>Multicrustacea</taxon>
        <taxon>Malacostraca</taxon>
        <taxon>Eumalacostraca</taxon>
        <taxon>Eucarida</taxon>
        <taxon>Euphausiacea</taxon>
        <taxon>Euphausiidae</taxon>
        <taxon>Meganyctiphanes</taxon>
    </lineage>
</organism>
<evidence type="ECO:0000256" key="2">
    <source>
        <dbReference type="ARBA" id="ARBA00008531"/>
    </source>
</evidence>
<dbReference type="Pfam" id="PF00448">
    <property type="entry name" value="SRP54"/>
    <property type="match status" value="1"/>
</dbReference>
<dbReference type="AlphaFoldDB" id="A0AAV2SD94"/>
<keyword evidence="9" id="KW-0812">Transmembrane</keyword>
<sequence>NEGSESNVDEQDGVDSRNEGFPGCQRSKCCSNDLKPDILPSQNAIAGPKGQPKVVELVIQPLLRGYGGGKSSFSSKYGDQNMMSMGRKPTNTNLSKHQTNTNPRETITTRKKDGVGNKIEEQIVCGMENFASEIKSTFVEAFVRLPSPRLPLSILHYCVLAENTFFLFLIAFWVVASLGGGARILKITFWLIENNCRVLIAACDTFRAGAVEQLRTHKNHLNSLHPPEKHSGRTMVELFEQGYGKDAADIAKHAVDYARKNQFDVVLIDTAGRMQDNEPLMRALAKLIIVNEPDLCLFVGEALVGNEAVDQLVKFNRALANHSNSQKPQMIDGIVLTKFDTIDDKVGAAISMTYITGQPIVFVGCGQTYTDLRKLDAKAVVNSLMKI</sequence>
<evidence type="ECO:0000313" key="11">
    <source>
        <dbReference type="EMBL" id="CAL4187266.1"/>
    </source>
</evidence>
<dbReference type="CDD" id="cd17876">
    <property type="entry name" value="SRalpha_C"/>
    <property type="match status" value="1"/>
</dbReference>
<dbReference type="GO" id="GO:0005525">
    <property type="term" value="F:GTP binding"/>
    <property type="evidence" value="ECO:0007669"/>
    <property type="project" value="UniProtKB-KW"/>
</dbReference>
<feature type="transmembrane region" description="Helical" evidence="9">
    <location>
        <begin position="154"/>
        <end position="176"/>
    </location>
</feature>
<evidence type="ECO:0000256" key="7">
    <source>
        <dbReference type="ARBA" id="ARBA00023170"/>
    </source>
</evidence>
<dbReference type="PANTHER" id="PTHR43134:SF1">
    <property type="entry name" value="SIGNAL RECOGNITION PARTICLE RECEPTOR SUBUNIT ALPHA"/>
    <property type="match status" value="1"/>
</dbReference>
<dbReference type="Proteomes" id="UP001497623">
    <property type="component" value="Unassembled WGS sequence"/>
</dbReference>
<feature type="domain" description="SRP54-type proteins GTP-binding" evidence="10">
    <location>
        <begin position="359"/>
        <end position="372"/>
    </location>
</feature>
<reference evidence="11 12" key="1">
    <citation type="submission" date="2024-05" db="EMBL/GenBank/DDBJ databases">
        <authorList>
            <person name="Wallberg A."/>
        </authorList>
    </citation>
    <scope>NUCLEOTIDE SEQUENCE [LARGE SCALE GENOMIC DNA]</scope>
</reference>
<feature type="compositionally biased region" description="Polar residues" evidence="8">
    <location>
        <begin position="89"/>
        <end position="106"/>
    </location>
</feature>
<evidence type="ECO:0000256" key="1">
    <source>
        <dbReference type="ARBA" id="ARBA00004397"/>
    </source>
</evidence>
<dbReference type="GO" id="GO:0003924">
    <property type="term" value="F:GTPase activity"/>
    <property type="evidence" value="ECO:0007669"/>
    <property type="project" value="TreeGrafter"/>
</dbReference>
<evidence type="ECO:0000256" key="9">
    <source>
        <dbReference type="SAM" id="Phobius"/>
    </source>
</evidence>
<evidence type="ECO:0000256" key="3">
    <source>
        <dbReference type="ARBA" id="ARBA00022741"/>
    </source>
</evidence>
<evidence type="ECO:0000256" key="4">
    <source>
        <dbReference type="ARBA" id="ARBA00022824"/>
    </source>
</evidence>
<keyword evidence="12" id="KW-1185">Reference proteome</keyword>
<proteinExistence type="inferred from homology"/>
<dbReference type="InterPro" id="IPR000897">
    <property type="entry name" value="SRP54_GTPase_dom"/>
</dbReference>
<evidence type="ECO:0000313" key="12">
    <source>
        <dbReference type="Proteomes" id="UP001497623"/>
    </source>
</evidence>
<keyword evidence="6 9" id="KW-0472">Membrane</keyword>
<comment type="caution">
    <text evidence="11">The sequence shown here is derived from an EMBL/GenBank/DDBJ whole genome shotgun (WGS) entry which is preliminary data.</text>
</comment>
<keyword evidence="7" id="KW-0675">Receptor</keyword>
<name>A0AAV2SD94_MEGNR</name>
<evidence type="ECO:0000256" key="5">
    <source>
        <dbReference type="ARBA" id="ARBA00023134"/>
    </source>
</evidence>
<protein>
    <recommendedName>
        <fullName evidence="10">SRP54-type proteins GTP-binding domain-containing protein</fullName>
    </recommendedName>
</protein>
<dbReference type="FunFam" id="3.40.50.300:FF:000188">
    <property type="entry name" value="signal recognition particle receptor subunit alpha"/>
    <property type="match status" value="1"/>
</dbReference>
<dbReference type="SUPFAM" id="SSF52540">
    <property type="entry name" value="P-loop containing nucleoside triphosphate hydrolases"/>
    <property type="match status" value="1"/>
</dbReference>
<dbReference type="GO" id="GO:0005047">
    <property type="term" value="F:signal recognition particle binding"/>
    <property type="evidence" value="ECO:0007669"/>
    <property type="project" value="TreeGrafter"/>
</dbReference>
<dbReference type="Gene3D" id="3.40.50.300">
    <property type="entry name" value="P-loop containing nucleotide triphosphate hydrolases"/>
    <property type="match status" value="1"/>
</dbReference>
<dbReference type="PROSITE" id="PS00300">
    <property type="entry name" value="SRP54"/>
    <property type="match status" value="1"/>
</dbReference>
<dbReference type="InterPro" id="IPR027417">
    <property type="entry name" value="P-loop_NTPase"/>
</dbReference>
<keyword evidence="5" id="KW-0342">GTP-binding</keyword>
<dbReference type="SMART" id="SM00962">
    <property type="entry name" value="SRP54"/>
    <property type="match status" value="1"/>
</dbReference>
<feature type="region of interest" description="Disordered" evidence="8">
    <location>
        <begin position="89"/>
        <end position="109"/>
    </location>
</feature>
<gene>
    <name evidence="11" type="ORF">MNOR_LOCUS36171</name>
</gene>